<feature type="site" description="Important for substrate specificity" evidence="5">
    <location>
        <position position="156"/>
    </location>
</feature>
<dbReference type="RefSeq" id="WP_377367874.1">
    <property type="nucleotide sequence ID" value="NZ_JBHTMN010000012.1"/>
</dbReference>
<feature type="site" description="Important for substrate specificity" evidence="5">
    <location>
        <position position="72"/>
    </location>
</feature>
<evidence type="ECO:0000313" key="6">
    <source>
        <dbReference type="EMBL" id="MFD1384037.1"/>
    </source>
</evidence>
<evidence type="ECO:0000256" key="5">
    <source>
        <dbReference type="HAMAP-Rule" id="MF_00528"/>
    </source>
</evidence>
<dbReference type="NCBIfam" id="TIGR00172">
    <property type="entry name" value="maf"/>
    <property type="match status" value="1"/>
</dbReference>
<comment type="caution">
    <text evidence="5">Lacks conserved residue(s) required for the propagation of feature annotation.</text>
</comment>
<dbReference type="PIRSF" id="PIRSF006305">
    <property type="entry name" value="Maf"/>
    <property type="match status" value="1"/>
</dbReference>
<dbReference type="Gene3D" id="3.90.950.10">
    <property type="match status" value="1"/>
</dbReference>
<dbReference type="Pfam" id="PF02545">
    <property type="entry name" value="Maf"/>
    <property type="match status" value="1"/>
</dbReference>
<dbReference type="GO" id="GO:0016787">
    <property type="term" value="F:hydrolase activity"/>
    <property type="evidence" value="ECO:0007669"/>
    <property type="project" value="UniProtKB-KW"/>
</dbReference>
<dbReference type="InterPro" id="IPR029001">
    <property type="entry name" value="ITPase-like_fam"/>
</dbReference>
<keyword evidence="7" id="KW-1185">Reference proteome</keyword>
<comment type="caution">
    <text evidence="6">The sequence shown here is derived from an EMBL/GenBank/DDBJ whole genome shotgun (WGS) entry which is preliminary data.</text>
</comment>
<protein>
    <recommendedName>
        <fullName evidence="5">7-methyl-GTP pyrophosphatase</fullName>
        <shortName evidence="5">m(7)GTP pyrophosphatase</shortName>
        <ecNumber evidence="5">3.6.1.-</ecNumber>
    </recommendedName>
</protein>
<gene>
    <name evidence="6" type="ORF">ACFQ45_11690</name>
</gene>
<evidence type="ECO:0000256" key="1">
    <source>
        <dbReference type="ARBA" id="ARBA00004496"/>
    </source>
</evidence>
<evidence type="ECO:0000256" key="2">
    <source>
        <dbReference type="ARBA" id="ARBA00022490"/>
    </source>
</evidence>
<sequence>MTHKLVLASSSTYRAALLKRLGLEFQCTAPNIDETSLHNEGIDDYIERLSVAKAKAVAVTLKEPSIIIASDQSATFEENIIGKPHTRQNAIEQLSAFSGKSVTFKTGVCVFNTLTSEYEYERVDYSVTFRDLTLEDIANYVDKDSPLDCAGSFKSEKLGIALFSSMSGDDPTALEGLPLITTCKLLRNQGIDPLSI</sequence>
<comment type="similarity">
    <text evidence="5">Belongs to the Maf family. YceF subfamily.</text>
</comment>
<dbReference type="Proteomes" id="UP001597059">
    <property type="component" value="Unassembled WGS sequence"/>
</dbReference>
<comment type="function">
    <text evidence="5">Nucleoside triphosphate pyrophosphatase that hydrolyzes 7-methyl-GTP (m(7)GTP). May have a dual role in cell division arrest and in preventing the incorporation of modified nucleotides into cellular nucleic acids.</text>
</comment>
<feature type="site" description="Important for substrate specificity" evidence="5">
    <location>
        <position position="13"/>
    </location>
</feature>
<dbReference type="EC" id="3.6.1.-" evidence="5"/>
<keyword evidence="3 5" id="KW-0378">Hydrolase</keyword>
<comment type="cofactor">
    <cofactor evidence="5">
        <name>a divalent metal cation</name>
        <dbReference type="ChEBI" id="CHEBI:60240"/>
    </cofactor>
</comment>
<proteinExistence type="inferred from homology"/>
<dbReference type="PANTHER" id="PTHR43213:SF10">
    <property type="entry name" value="7-METHYL-GTP PYROPHOSPHATASE"/>
    <property type="match status" value="1"/>
</dbReference>
<keyword evidence="4 5" id="KW-0546">Nucleotide metabolism</keyword>
<dbReference type="PANTHER" id="PTHR43213">
    <property type="entry name" value="BIFUNCTIONAL DTTP/UTP PYROPHOSPHATASE/METHYLTRANSFERASE PROTEIN-RELATED"/>
    <property type="match status" value="1"/>
</dbReference>
<comment type="catalytic activity">
    <reaction evidence="5">
        <text>N(7)-methyl-GTP + H2O = N(7)-methyl-GMP + diphosphate + H(+)</text>
        <dbReference type="Rhea" id="RHEA:58744"/>
        <dbReference type="ChEBI" id="CHEBI:15377"/>
        <dbReference type="ChEBI" id="CHEBI:15378"/>
        <dbReference type="ChEBI" id="CHEBI:33019"/>
        <dbReference type="ChEBI" id="CHEBI:58285"/>
        <dbReference type="ChEBI" id="CHEBI:87133"/>
    </reaction>
</comment>
<feature type="active site" description="Proton acceptor" evidence="5">
    <location>
        <position position="71"/>
    </location>
</feature>
<evidence type="ECO:0000313" key="7">
    <source>
        <dbReference type="Proteomes" id="UP001597059"/>
    </source>
</evidence>
<accession>A0ABW4B1V7</accession>
<dbReference type="EMBL" id="JBHTMN010000012">
    <property type="protein sequence ID" value="MFD1384037.1"/>
    <property type="molecule type" value="Genomic_DNA"/>
</dbReference>
<comment type="subcellular location">
    <subcellularLocation>
        <location evidence="1 5">Cytoplasm</location>
    </subcellularLocation>
</comment>
<dbReference type="HAMAP" id="MF_00528">
    <property type="entry name" value="Maf"/>
    <property type="match status" value="1"/>
</dbReference>
<name>A0ABW4B1V7_9GAMM</name>
<dbReference type="InterPro" id="IPR003697">
    <property type="entry name" value="Maf-like"/>
</dbReference>
<reference evidence="7" key="1">
    <citation type="journal article" date="2019" name="Int. J. Syst. Evol. Microbiol.">
        <title>The Global Catalogue of Microorganisms (GCM) 10K type strain sequencing project: providing services to taxonomists for standard genome sequencing and annotation.</title>
        <authorList>
            <consortium name="The Broad Institute Genomics Platform"/>
            <consortium name="The Broad Institute Genome Sequencing Center for Infectious Disease"/>
            <person name="Wu L."/>
            <person name="Ma J."/>
        </authorList>
    </citation>
    <scope>NUCLEOTIDE SEQUENCE [LARGE SCALE GENOMIC DNA]</scope>
    <source>
        <strain evidence="7">JCM 30774</strain>
    </source>
</reference>
<dbReference type="SUPFAM" id="SSF52972">
    <property type="entry name" value="ITPase-like"/>
    <property type="match status" value="1"/>
</dbReference>
<keyword evidence="2 5" id="KW-0963">Cytoplasm</keyword>
<evidence type="ECO:0000256" key="3">
    <source>
        <dbReference type="ARBA" id="ARBA00022801"/>
    </source>
</evidence>
<evidence type="ECO:0000256" key="4">
    <source>
        <dbReference type="ARBA" id="ARBA00023080"/>
    </source>
</evidence>
<organism evidence="6 7">
    <name type="scientific">Rhodanobacter aciditrophus</name>
    <dbReference type="NCBI Taxonomy" id="1623218"/>
    <lineage>
        <taxon>Bacteria</taxon>
        <taxon>Pseudomonadati</taxon>
        <taxon>Pseudomonadota</taxon>
        <taxon>Gammaproteobacteria</taxon>
        <taxon>Lysobacterales</taxon>
        <taxon>Rhodanobacteraceae</taxon>
        <taxon>Rhodanobacter</taxon>
    </lineage>
</organism>
<dbReference type="CDD" id="cd00555">
    <property type="entry name" value="Maf"/>
    <property type="match status" value="1"/>
</dbReference>